<dbReference type="Proteomes" id="UP001591681">
    <property type="component" value="Unassembled WGS sequence"/>
</dbReference>
<dbReference type="GO" id="GO:0002250">
    <property type="term" value="P:adaptive immune response"/>
    <property type="evidence" value="ECO:0007669"/>
    <property type="project" value="UniProtKB-KW"/>
</dbReference>
<dbReference type="PANTHER" id="PTHR47221">
    <property type="entry name" value="FIBRINOGEN ALPHA CHAIN"/>
    <property type="match status" value="1"/>
</dbReference>
<evidence type="ECO:0000256" key="4">
    <source>
        <dbReference type="ARBA" id="ARBA00022859"/>
    </source>
</evidence>
<evidence type="ECO:0000256" key="7">
    <source>
        <dbReference type="ARBA" id="ARBA00023157"/>
    </source>
</evidence>
<dbReference type="PROSITE" id="PS00514">
    <property type="entry name" value="FIBRINOGEN_C_1"/>
    <property type="match status" value="1"/>
</dbReference>
<evidence type="ECO:0000256" key="2">
    <source>
        <dbReference type="ARBA" id="ARBA00022525"/>
    </source>
</evidence>
<evidence type="ECO:0000256" key="8">
    <source>
        <dbReference type="ARBA" id="ARBA00039489"/>
    </source>
</evidence>
<dbReference type="PANTHER" id="PTHR47221:SF8">
    <property type="entry name" value="FIBRINOGEN LIKE 1A"/>
    <property type="match status" value="1"/>
</dbReference>
<reference evidence="12 13" key="1">
    <citation type="submission" date="2024-09" db="EMBL/GenBank/DDBJ databases">
        <title>A chromosome-level genome assembly of Gray's grenadier anchovy, Coilia grayii.</title>
        <authorList>
            <person name="Fu Z."/>
        </authorList>
    </citation>
    <scope>NUCLEOTIDE SEQUENCE [LARGE SCALE GENOMIC DNA]</scope>
    <source>
        <strain evidence="12">G4</strain>
        <tissue evidence="12">Muscle</tissue>
    </source>
</reference>
<dbReference type="InterPro" id="IPR002181">
    <property type="entry name" value="Fibrinogen_a/b/g_C_dom"/>
</dbReference>
<dbReference type="InterPro" id="IPR014716">
    <property type="entry name" value="Fibrinogen_a/b/g_C_1"/>
</dbReference>
<keyword evidence="2" id="KW-0964">Secreted</keyword>
<dbReference type="InterPro" id="IPR020837">
    <property type="entry name" value="Fibrinogen_CS"/>
</dbReference>
<comment type="subcellular location">
    <subcellularLocation>
        <location evidence="1">Secreted</location>
    </subcellularLocation>
</comment>
<keyword evidence="3" id="KW-0732">Signal</keyword>
<dbReference type="SUPFAM" id="SSF56496">
    <property type="entry name" value="Fibrinogen C-terminal domain-like"/>
    <property type="match status" value="1"/>
</dbReference>
<feature type="domain" description="Fibrinogen C-terminal" evidence="11">
    <location>
        <begin position="134"/>
        <end position="371"/>
    </location>
</feature>
<keyword evidence="13" id="KW-1185">Reference proteome</keyword>
<dbReference type="EMBL" id="JBHFQA010000006">
    <property type="protein sequence ID" value="KAL2098045.1"/>
    <property type="molecule type" value="Genomic_DNA"/>
</dbReference>
<dbReference type="PROSITE" id="PS51406">
    <property type="entry name" value="FIBRINOGEN_C_2"/>
    <property type="match status" value="1"/>
</dbReference>
<evidence type="ECO:0000313" key="13">
    <source>
        <dbReference type="Proteomes" id="UP001591681"/>
    </source>
</evidence>
<evidence type="ECO:0000256" key="6">
    <source>
        <dbReference type="ARBA" id="ARBA00023130"/>
    </source>
</evidence>
<accession>A0ABD1KG16</accession>
<comment type="subunit">
    <text evidence="10">Homodimer. Interacts (via the Fibrinogen C-terminal domain) with LAG3 (via Ig-like domains 1 and 2).</text>
</comment>
<sequence>MGRHNYVEGSFYSLEGQKPCTALSFGVSSNQSHKSFVVHPDTMCISMIHITFFANLLIYENCLSAPIQQYQTPDPSSCQDEVLWLRSHLLSLEQSLVSQHQYVQELQDQLIQTRRGHQDTVDVSRRPNLQPQMGNQTQEYTDCTQVFEDGNLVSGAYMIKPKDSPFSMMVFCDMSDGGGWTVFQRRKDGHESFDRTWVEYKHGFGDLLSNDGEFWLGNDPLHYLTSQDNYKLRIKLQDLDGIPRFADYTNVKVGDEKNEYELQVGDYSGNASDALADAHPHPGGQWYDSEGNSHQGVKFSTPDHNNHGEDPQCIQQDKSGWWFSRCHSGNLNGHYYTGPYQAMTDDGLVWYTWHGYWYSIKSVVMMIRPEAFERPEEQNHN</sequence>
<dbReference type="SMART" id="SM00186">
    <property type="entry name" value="FBG"/>
    <property type="match status" value="1"/>
</dbReference>
<keyword evidence="4" id="KW-0391">Immunity</keyword>
<keyword evidence="6" id="KW-1064">Adaptive immunity</keyword>
<dbReference type="Pfam" id="PF00147">
    <property type="entry name" value="Fibrinogen_C"/>
    <property type="match status" value="1"/>
</dbReference>
<evidence type="ECO:0000256" key="5">
    <source>
        <dbReference type="ARBA" id="ARBA00023054"/>
    </source>
</evidence>
<evidence type="ECO:0000256" key="10">
    <source>
        <dbReference type="ARBA" id="ARBA00049681"/>
    </source>
</evidence>
<evidence type="ECO:0000259" key="11">
    <source>
        <dbReference type="PROSITE" id="PS51406"/>
    </source>
</evidence>
<dbReference type="GO" id="GO:0005576">
    <property type="term" value="C:extracellular region"/>
    <property type="evidence" value="ECO:0007669"/>
    <property type="project" value="UniProtKB-SubCell"/>
</dbReference>
<keyword evidence="7" id="KW-1015">Disulfide bond</keyword>
<dbReference type="AlphaFoldDB" id="A0ABD1KG16"/>
<dbReference type="InterPro" id="IPR037579">
    <property type="entry name" value="FIB_ANG-like"/>
</dbReference>
<evidence type="ECO:0000256" key="9">
    <source>
        <dbReference type="ARBA" id="ARBA00049639"/>
    </source>
</evidence>
<dbReference type="Gene3D" id="3.90.215.10">
    <property type="entry name" value="Gamma Fibrinogen, chain A, domain 1"/>
    <property type="match status" value="1"/>
</dbReference>
<evidence type="ECO:0000313" key="12">
    <source>
        <dbReference type="EMBL" id="KAL2098045.1"/>
    </source>
</evidence>
<comment type="function">
    <text evidence="9">Immune suppressive molecule that inhibits antigen-specific T-cell activation by acting as a major ligand of LAG3. Responsible for LAG3 T-cell inhibitory function. Binds LAG3 independently from MHC class II (MHC-II). Secreted by, and promotes growth of, hepatocytes.</text>
</comment>
<name>A0ABD1KG16_9TELE</name>
<dbReference type="FunFam" id="3.90.215.10:FF:000001">
    <property type="entry name" value="Tenascin isoform 1"/>
    <property type="match status" value="1"/>
</dbReference>
<protein>
    <recommendedName>
        <fullName evidence="8">Fibrinogen-like protein 1</fullName>
    </recommendedName>
</protein>
<dbReference type="InterPro" id="IPR036056">
    <property type="entry name" value="Fibrinogen-like_C"/>
</dbReference>
<dbReference type="CDD" id="cd00087">
    <property type="entry name" value="FReD"/>
    <property type="match status" value="1"/>
</dbReference>
<dbReference type="Gene3D" id="4.10.530.10">
    <property type="entry name" value="Gamma-fibrinogen Carboxyl Terminal Fragment, domain 2"/>
    <property type="match status" value="1"/>
</dbReference>
<keyword evidence="5" id="KW-0175">Coiled coil</keyword>
<proteinExistence type="predicted"/>
<comment type="caution">
    <text evidence="12">The sequence shown here is derived from an EMBL/GenBank/DDBJ whole genome shotgun (WGS) entry which is preliminary data.</text>
</comment>
<evidence type="ECO:0000256" key="3">
    <source>
        <dbReference type="ARBA" id="ARBA00022729"/>
    </source>
</evidence>
<organism evidence="12 13">
    <name type="scientific">Coilia grayii</name>
    <name type="common">Gray's grenadier anchovy</name>
    <dbReference type="NCBI Taxonomy" id="363190"/>
    <lineage>
        <taxon>Eukaryota</taxon>
        <taxon>Metazoa</taxon>
        <taxon>Chordata</taxon>
        <taxon>Craniata</taxon>
        <taxon>Vertebrata</taxon>
        <taxon>Euteleostomi</taxon>
        <taxon>Actinopterygii</taxon>
        <taxon>Neopterygii</taxon>
        <taxon>Teleostei</taxon>
        <taxon>Clupei</taxon>
        <taxon>Clupeiformes</taxon>
        <taxon>Clupeoidei</taxon>
        <taxon>Engraulidae</taxon>
        <taxon>Coilinae</taxon>
        <taxon>Coilia</taxon>
    </lineage>
</organism>
<gene>
    <name evidence="12" type="ORF">ACEWY4_007252</name>
</gene>
<evidence type="ECO:0000256" key="1">
    <source>
        <dbReference type="ARBA" id="ARBA00004613"/>
    </source>
</evidence>